<accession>B0C2A0</accession>
<dbReference type="OrthoDB" id="9797480at2"/>
<dbReference type="eggNOG" id="COG4424">
    <property type="taxonomic scope" value="Bacteria"/>
</dbReference>
<dbReference type="InterPro" id="IPR037359">
    <property type="entry name" value="NST/OST"/>
</dbReference>
<proteinExistence type="predicted"/>
<keyword evidence="1 2" id="KW-0808">Transferase</keyword>
<dbReference type="HOGENOM" id="CLU_017703_1_1_3"/>
<dbReference type="RefSeq" id="WP_012163947.1">
    <property type="nucleotide sequence ID" value="NC_009925.1"/>
</dbReference>
<name>B0C2A0_ACAM1</name>
<dbReference type="GO" id="GO:0008146">
    <property type="term" value="F:sulfotransferase activity"/>
    <property type="evidence" value="ECO:0007669"/>
    <property type="project" value="InterPro"/>
</dbReference>
<keyword evidence="3" id="KW-1185">Reference proteome</keyword>
<dbReference type="Proteomes" id="UP000000268">
    <property type="component" value="Chromosome"/>
</dbReference>
<sequence length="297" mass="34666">MSDLRKPNLFIIGAMKSGTSSLHQYLNNHPSIFMCEPKEPCYFVHPKQLNWPNMKKLGLWGNEEKYLRLFEGAGEATILGESSTLYAKEPHITDVAERIAQFNPQARFIYIMRDPIERTVSHYWHETRQGNENQSLLTAVQNNPLYQDVSNYPKQLNHYFQYFSPDQFLFLTFEELCNNAEACMTKTFEWLGVDASFAPENLSEKFHATPKQFYQKSALFRLRYTWPFNQLASLLPKKIRSSGLKLAVREVDRDKDAEDLQEAIQFLRPIQLKQTADLSNLLGMTFPDWKTLYDTKN</sequence>
<dbReference type="Pfam" id="PF13469">
    <property type="entry name" value="Sulfotransfer_3"/>
    <property type="match status" value="1"/>
</dbReference>
<protein>
    <submittedName>
        <fullName evidence="2">Sulfotransferase</fullName>
    </submittedName>
</protein>
<organism evidence="2 3">
    <name type="scientific">Acaryochloris marina (strain MBIC 11017)</name>
    <dbReference type="NCBI Taxonomy" id="329726"/>
    <lineage>
        <taxon>Bacteria</taxon>
        <taxon>Bacillati</taxon>
        <taxon>Cyanobacteriota</taxon>
        <taxon>Cyanophyceae</taxon>
        <taxon>Acaryochloridales</taxon>
        <taxon>Acaryochloridaceae</taxon>
        <taxon>Acaryochloris</taxon>
    </lineage>
</organism>
<gene>
    <name evidence="2" type="ordered locus">AM1_3562</name>
</gene>
<dbReference type="InterPro" id="IPR027417">
    <property type="entry name" value="P-loop_NTPase"/>
</dbReference>
<evidence type="ECO:0000256" key="1">
    <source>
        <dbReference type="ARBA" id="ARBA00022679"/>
    </source>
</evidence>
<reference evidence="2 3" key="1">
    <citation type="journal article" date="2008" name="Proc. Natl. Acad. Sci. U.S.A.">
        <title>Niche adaptation and genome expansion in the chlorophyll d-producing cyanobacterium Acaryochloris marina.</title>
        <authorList>
            <person name="Swingley W.D."/>
            <person name="Chen M."/>
            <person name="Cheung P.C."/>
            <person name="Conrad A.L."/>
            <person name="Dejesa L.C."/>
            <person name="Hao J."/>
            <person name="Honchak B.M."/>
            <person name="Karbach L.E."/>
            <person name="Kurdoglu A."/>
            <person name="Lahiri S."/>
            <person name="Mastrian S.D."/>
            <person name="Miyashita H."/>
            <person name="Page L."/>
            <person name="Ramakrishna P."/>
            <person name="Satoh S."/>
            <person name="Sattley W.M."/>
            <person name="Shimada Y."/>
            <person name="Taylor H.L."/>
            <person name="Tomo T."/>
            <person name="Tsuchiya T."/>
            <person name="Wang Z.T."/>
            <person name="Raymond J."/>
            <person name="Mimuro M."/>
            <person name="Blankenship R.E."/>
            <person name="Touchman J.W."/>
        </authorList>
    </citation>
    <scope>NUCLEOTIDE SEQUENCE [LARGE SCALE GENOMIC DNA]</scope>
    <source>
        <strain evidence="3">MBIC 11017</strain>
    </source>
</reference>
<dbReference type="PANTHER" id="PTHR10605:SF56">
    <property type="entry name" value="BIFUNCTIONAL HEPARAN SULFATE N-DEACETYLASE_N-SULFOTRANSFERASE"/>
    <property type="match status" value="1"/>
</dbReference>
<dbReference type="Gene3D" id="3.40.50.300">
    <property type="entry name" value="P-loop containing nucleotide triphosphate hydrolases"/>
    <property type="match status" value="1"/>
</dbReference>
<evidence type="ECO:0000313" key="3">
    <source>
        <dbReference type="Proteomes" id="UP000000268"/>
    </source>
</evidence>
<evidence type="ECO:0000313" key="2">
    <source>
        <dbReference type="EMBL" id="ABW28552.1"/>
    </source>
</evidence>
<dbReference type="STRING" id="329726.AM1_3562"/>
<dbReference type="PANTHER" id="PTHR10605">
    <property type="entry name" value="HEPARAN SULFATE SULFOTRANSFERASE"/>
    <property type="match status" value="1"/>
</dbReference>
<dbReference type="EMBL" id="CP000828">
    <property type="protein sequence ID" value="ABW28552.1"/>
    <property type="molecule type" value="Genomic_DNA"/>
</dbReference>
<dbReference type="KEGG" id="amr:AM1_3562"/>
<dbReference type="AlphaFoldDB" id="B0C2A0"/>
<dbReference type="SUPFAM" id="SSF52540">
    <property type="entry name" value="P-loop containing nucleoside triphosphate hydrolases"/>
    <property type="match status" value="1"/>
</dbReference>